<evidence type="ECO:0000313" key="10">
    <source>
        <dbReference type="Proteomes" id="UP000076502"/>
    </source>
</evidence>
<accession>A0A154PC86</accession>
<dbReference type="AlphaFoldDB" id="A0A154PC86"/>
<evidence type="ECO:0000256" key="5">
    <source>
        <dbReference type="ARBA" id="ARBA00022989"/>
    </source>
</evidence>
<keyword evidence="4" id="KW-0809">Transit peptide</keyword>
<evidence type="ECO:0000256" key="1">
    <source>
        <dbReference type="ARBA" id="ARBA00004167"/>
    </source>
</evidence>
<reference evidence="9 10" key="1">
    <citation type="submission" date="2015-07" db="EMBL/GenBank/DDBJ databases">
        <title>The genome of Dufourea novaeangliae.</title>
        <authorList>
            <person name="Pan H."/>
            <person name="Kapheim K."/>
        </authorList>
    </citation>
    <scope>NUCLEOTIDE SEQUENCE [LARGE SCALE GENOMIC DNA]</scope>
    <source>
        <strain evidence="9">0120121106</strain>
        <tissue evidence="9">Whole body</tissue>
    </source>
</reference>
<dbReference type="GO" id="GO:0033617">
    <property type="term" value="P:mitochondrial respiratory chain complex IV assembly"/>
    <property type="evidence" value="ECO:0007669"/>
    <property type="project" value="InterPro"/>
</dbReference>
<dbReference type="GO" id="GO:0051082">
    <property type="term" value="F:unfolded protein binding"/>
    <property type="evidence" value="ECO:0007669"/>
    <property type="project" value="TreeGrafter"/>
</dbReference>
<evidence type="ECO:0000256" key="6">
    <source>
        <dbReference type="ARBA" id="ARBA00023128"/>
    </source>
</evidence>
<dbReference type="EMBL" id="KQ434864">
    <property type="protein sequence ID" value="KZC09034.1"/>
    <property type="molecule type" value="Genomic_DNA"/>
</dbReference>
<comment type="subcellular location">
    <subcellularLocation>
        <location evidence="1">Membrane</location>
        <topology evidence="1">Single-pass membrane protein</topology>
    </subcellularLocation>
    <subcellularLocation>
        <location evidence="2">Mitochondrion membrane</location>
    </subcellularLocation>
</comment>
<evidence type="ECO:0000256" key="3">
    <source>
        <dbReference type="ARBA" id="ARBA00022692"/>
    </source>
</evidence>
<evidence type="ECO:0000256" key="4">
    <source>
        <dbReference type="ARBA" id="ARBA00022946"/>
    </source>
</evidence>
<dbReference type="Pfam" id="PF09803">
    <property type="entry name" value="Pet100"/>
    <property type="match status" value="1"/>
</dbReference>
<protein>
    <submittedName>
        <fullName evidence="9">Uncharacterized protein</fullName>
    </submittedName>
</protein>
<sequence>MGNWTMEVGRMILYISFPVGMFHYFNSTDNIDDWVQDKREKCIPVEKKDHANFLAFIHEFNEVKRLNQLKAMEEQLYKTRGKQIA</sequence>
<keyword evidence="10" id="KW-1185">Reference proteome</keyword>
<comment type="similarity">
    <text evidence="8">Belongs to the PET100 family.</text>
</comment>
<dbReference type="GO" id="GO:0005743">
    <property type="term" value="C:mitochondrial inner membrane"/>
    <property type="evidence" value="ECO:0007669"/>
    <property type="project" value="TreeGrafter"/>
</dbReference>
<keyword evidence="6" id="KW-0496">Mitochondrion</keyword>
<dbReference type="Proteomes" id="UP000076502">
    <property type="component" value="Unassembled WGS sequence"/>
</dbReference>
<keyword evidence="5" id="KW-1133">Transmembrane helix</keyword>
<dbReference type="PANTHER" id="PTHR33968:SF1">
    <property type="entry name" value="PROTEIN PET100 HOMOLOG, MITOCHONDRIAL"/>
    <property type="match status" value="1"/>
</dbReference>
<evidence type="ECO:0000256" key="2">
    <source>
        <dbReference type="ARBA" id="ARBA00004325"/>
    </source>
</evidence>
<evidence type="ECO:0000313" key="9">
    <source>
        <dbReference type="EMBL" id="KZC09034.1"/>
    </source>
</evidence>
<proteinExistence type="inferred from homology"/>
<evidence type="ECO:0000256" key="8">
    <source>
        <dbReference type="ARBA" id="ARBA00038077"/>
    </source>
</evidence>
<dbReference type="STRING" id="178035.A0A154PC86"/>
<dbReference type="PANTHER" id="PTHR33968">
    <property type="entry name" value="PROTEIN PET100 HOMOLOG, MITOCHONDRIAL"/>
    <property type="match status" value="1"/>
</dbReference>
<keyword evidence="3" id="KW-0812">Transmembrane</keyword>
<organism evidence="9 10">
    <name type="scientific">Dufourea novaeangliae</name>
    <name type="common">Sweat bee</name>
    <dbReference type="NCBI Taxonomy" id="178035"/>
    <lineage>
        <taxon>Eukaryota</taxon>
        <taxon>Metazoa</taxon>
        <taxon>Ecdysozoa</taxon>
        <taxon>Arthropoda</taxon>
        <taxon>Hexapoda</taxon>
        <taxon>Insecta</taxon>
        <taxon>Pterygota</taxon>
        <taxon>Neoptera</taxon>
        <taxon>Endopterygota</taxon>
        <taxon>Hymenoptera</taxon>
        <taxon>Apocrita</taxon>
        <taxon>Aculeata</taxon>
        <taxon>Apoidea</taxon>
        <taxon>Anthophila</taxon>
        <taxon>Halictidae</taxon>
        <taxon>Rophitinae</taxon>
        <taxon>Dufourea</taxon>
    </lineage>
</organism>
<dbReference type="InterPro" id="IPR018625">
    <property type="entry name" value="Pet100"/>
</dbReference>
<keyword evidence="7" id="KW-0472">Membrane</keyword>
<evidence type="ECO:0000256" key="7">
    <source>
        <dbReference type="ARBA" id="ARBA00023136"/>
    </source>
</evidence>
<gene>
    <name evidence="9" type="ORF">WN55_11497</name>
</gene>
<name>A0A154PC86_DUFNO</name>